<feature type="transmembrane region" description="Helical" evidence="1">
    <location>
        <begin position="194"/>
        <end position="224"/>
    </location>
</feature>
<organism evidence="2">
    <name type="scientific">hydrothermal vent metagenome</name>
    <dbReference type="NCBI Taxonomy" id="652676"/>
    <lineage>
        <taxon>unclassified sequences</taxon>
        <taxon>metagenomes</taxon>
        <taxon>ecological metagenomes</taxon>
    </lineage>
</organism>
<feature type="transmembrane region" description="Helical" evidence="1">
    <location>
        <begin position="151"/>
        <end position="174"/>
    </location>
</feature>
<proteinExistence type="predicted"/>
<keyword evidence="1" id="KW-1133">Transmembrane helix</keyword>
<accession>A0A3B1AIL3</accession>
<feature type="transmembrane region" description="Helical" evidence="1">
    <location>
        <begin position="33"/>
        <end position="53"/>
    </location>
</feature>
<name>A0A3B1AIL3_9ZZZZ</name>
<reference evidence="2" key="1">
    <citation type="submission" date="2018-06" db="EMBL/GenBank/DDBJ databases">
        <authorList>
            <person name="Zhirakovskaya E."/>
        </authorList>
    </citation>
    <scope>NUCLEOTIDE SEQUENCE</scope>
</reference>
<keyword evidence="1" id="KW-0472">Membrane</keyword>
<gene>
    <name evidence="2" type="ORF">MNBD_GAMMA22-2901</name>
</gene>
<feature type="transmembrane region" description="Helical" evidence="1">
    <location>
        <begin position="355"/>
        <end position="379"/>
    </location>
</feature>
<feature type="transmembrane region" description="Helical" evidence="1">
    <location>
        <begin position="253"/>
        <end position="273"/>
    </location>
</feature>
<evidence type="ECO:0000256" key="1">
    <source>
        <dbReference type="SAM" id="Phobius"/>
    </source>
</evidence>
<sequence length="518" mass="59304">MKIEDITTEVRPRTAWESIDLGLRMLQTWSKPIILSWLMIVLPICSVIYILLYQHPVLSIFIMWWLKPVFDRIPLYIISHSVFGDIPTLKEIRKALPSIIKPHLIKLLTWYRLDPVRSFNLPVWQLEGLKSNERAQRARVLQKNVYGTAMALTYFSLLLQFIIWGACYALLALLLPTNVSINEISLSTFNNESILPGLVLNIFVFISLSIIEPFYVAGGFALYLNRRTHLEAWDIELKFRSLAKRMSSIRQPASKIVSTIIVIIAVTSSQFALVSDVQAKTADVHYLEMPNKQAKEIVAKVVELDEFKKKIKVDSWKLKKEYKDLFNFKDVDTKNNEAAGIFIFGILLSELLGNILYFILAVGVTLIVIFLGFMVFKFLPHHLLPSFLRKSKKNNIKNIFGLDLDPETLPDDIGATAWALWQSGKFTATLSLLYRGSLSKLVNRDGVKLPHSATEGDCIKILKHSHIKENKALIVYFESLTLMWQSAAYAHRLPDQSDVKNLCETWATVFHTEQQHNE</sequence>
<protein>
    <submittedName>
        <fullName evidence="2">5'-nucleotidase/2',3'-cyclic phosphodiesterase and related esterases</fullName>
    </submittedName>
</protein>
<dbReference type="AlphaFoldDB" id="A0A3B1AIL3"/>
<keyword evidence="1" id="KW-0812">Transmembrane</keyword>
<evidence type="ECO:0000313" key="2">
    <source>
        <dbReference type="EMBL" id="VAW99723.1"/>
    </source>
</evidence>
<dbReference type="EMBL" id="UOFS01000040">
    <property type="protein sequence ID" value="VAW99723.1"/>
    <property type="molecule type" value="Genomic_DNA"/>
</dbReference>